<proteinExistence type="predicted"/>
<dbReference type="AlphaFoldDB" id="A0A381NDT0"/>
<evidence type="ECO:0000256" key="10">
    <source>
        <dbReference type="ARBA" id="ARBA00044770"/>
    </source>
</evidence>
<dbReference type="GO" id="GO:0051301">
    <property type="term" value="P:cell division"/>
    <property type="evidence" value="ECO:0007669"/>
    <property type="project" value="InterPro"/>
</dbReference>
<feature type="transmembrane region" description="Helical" evidence="12">
    <location>
        <begin position="106"/>
        <end position="132"/>
    </location>
</feature>
<dbReference type="GO" id="GO:0005886">
    <property type="term" value="C:plasma membrane"/>
    <property type="evidence" value="ECO:0007669"/>
    <property type="project" value="TreeGrafter"/>
</dbReference>
<feature type="transmembrane region" description="Helical" evidence="12">
    <location>
        <begin position="75"/>
        <end position="94"/>
    </location>
</feature>
<keyword evidence="7 12" id="KW-1133">Transmembrane helix</keyword>
<evidence type="ECO:0000256" key="11">
    <source>
        <dbReference type="ARBA" id="ARBA00049902"/>
    </source>
</evidence>
<dbReference type="PANTHER" id="PTHR30474">
    <property type="entry name" value="CELL CYCLE PROTEIN"/>
    <property type="match status" value="1"/>
</dbReference>
<evidence type="ECO:0000256" key="7">
    <source>
        <dbReference type="ARBA" id="ARBA00022989"/>
    </source>
</evidence>
<gene>
    <name evidence="13" type="ORF">METZ01_LOCUS5569</name>
</gene>
<keyword evidence="5" id="KW-0133">Cell shape</keyword>
<evidence type="ECO:0000256" key="3">
    <source>
        <dbReference type="ARBA" id="ARBA00022679"/>
    </source>
</evidence>
<keyword evidence="8 12" id="KW-0472">Membrane</keyword>
<evidence type="ECO:0000313" key="13">
    <source>
        <dbReference type="EMBL" id="SUZ52715.1"/>
    </source>
</evidence>
<feature type="transmembrane region" description="Helical" evidence="12">
    <location>
        <begin position="265"/>
        <end position="292"/>
    </location>
</feature>
<feature type="transmembrane region" description="Helical" evidence="12">
    <location>
        <begin position="344"/>
        <end position="363"/>
    </location>
</feature>
<dbReference type="GO" id="GO:0032153">
    <property type="term" value="C:cell division site"/>
    <property type="evidence" value="ECO:0007669"/>
    <property type="project" value="TreeGrafter"/>
</dbReference>
<dbReference type="EC" id="2.4.99.28" evidence="10"/>
<feature type="transmembrane region" description="Helical" evidence="12">
    <location>
        <begin position="50"/>
        <end position="68"/>
    </location>
</feature>
<accession>A0A381NDT0</accession>
<keyword evidence="6" id="KW-0573">Peptidoglycan synthesis</keyword>
<dbReference type="GO" id="GO:0015648">
    <property type="term" value="F:lipid-linked peptidoglycan transporter activity"/>
    <property type="evidence" value="ECO:0007669"/>
    <property type="project" value="TreeGrafter"/>
</dbReference>
<dbReference type="GO" id="GO:0008955">
    <property type="term" value="F:peptidoglycan glycosyltransferase activity"/>
    <property type="evidence" value="ECO:0007669"/>
    <property type="project" value="UniProtKB-EC"/>
</dbReference>
<evidence type="ECO:0000256" key="8">
    <source>
        <dbReference type="ARBA" id="ARBA00023136"/>
    </source>
</evidence>
<feature type="transmembrane region" description="Helical" evidence="12">
    <location>
        <begin position="12"/>
        <end position="30"/>
    </location>
</feature>
<dbReference type="InterPro" id="IPR001182">
    <property type="entry name" value="FtsW/RodA"/>
</dbReference>
<evidence type="ECO:0000256" key="4">
    <source>
        <dbReference type="ARBA" id="ARBA00022692"/>
    </source>
</evidence>
<dbReference type="GO" id="GO:0008360">
    <property type="term" value="P:regulation of cell shape"/>
    <property type="evidence" value="ECO:0007669"/>
    <property type="project" value="UniProtKB-KW"/>
</dbReference>
<evidence type="ECO:0000256" key="6">
    <source>
        <dbReference type="ARBA" id="ARBA00022984"/>
    </source>
</evidence>
<evidence type="ECO:0000256" key="12">
    <source>
        <dbReference type="SAM" id="Phobius"/>
    </source>
</evidence>
<evidence type="ECO:0000256" key="1">
    <source>
        <dbReference type="ARBA" id="ARBA00004141"/>
    </source>
</evidence>
<dbReference type="GO" id="GO:0009252">
    <property type="term" value="P:peptidoglycan biosynthetic process"/>
    <property type="evidence" value="ECO:0007669"/>
    <property type="project" value="UniProtKB-KW"/>
</dbReference>
<feature type="transmembrane region" description="Helical" evidence="12">
    <location>
        <begin position="168"/>
        <end position="185"/>
    </location>
</feature>
<keyword evidence="2" id="KW-0328">Glycosyltransferase</keyword>
<reference evidence="13" key="1">
    <citation type="submission" date="2018-05" db="EMBL/GenBank/DDBJ databases">
        <authorList>
            <person name="Lanie J.A."/>
            <person name="Ng W.-L."/>
            <person name="Kazmierczak K.M."/>
            <person name="Andrzejewski T.M."/>
            <person name="Davidsen T.M."/>
            <person name="Wayne K.J."/>
            <person name="Tettelin H."/>
            <person name="Glass J.I."/>
            <person name="Rusch D."/>
            <person name="Podicherti R."/>
            <person name="Tsui H.-C.T."/>
            <person name="Winkler M.E."/>
        </authorList>
    </citation>
    <scope>NUCLEOTIDE SEQUENCE</scope>
</reference>
<keyword evidence="4 12" id="KW-0812">Transmembrane</keyword>
<evidence type="ECO:0000256" key="2">
    <source>
        <dbReference type="ARBA" id="ARBA00022676"/>
    </source>
</evidence>
<feature type="transmembrane region" description="Helical" evidence="12">
    <location>
        <begin position="304"/>
        <end position="332"/>
    </location>
</feature>
<feature type="transmembrane region" description="Helical" evidence="12">
    <location>
        <begin position="144"/>
        <end position="162"/>
    </location>
</feature>
<name>A0A381NDT0_9ZZZZ</name>
<dbReference type="EMBL" id="UINC01000290">
    <property type="protein sequence ID" value="SUZ52715.1"/>
    <property type="molecule type" value="Genomic_DNA"/>
</dbReference>
<sequence>MLIQRYDRQLLAYLGILAVMGTVMLYSASWYESFANSNGRTDMLFLQGHLKRMLVGVFFLFGFLTLDYRRLKDIAPYFLVGAIILLISTKAFYLAKGFGWYKPARWLYLGPFTLQTSDVARMAIIVFMAYYIDKKRDQLKDFQMGLLPALSVLAIIMGLIVIQPDYSTALMLGTIGALILFIGGAQISQLSLAGAGAMLIGIPVLLSREYRRERIFSFFGLGDDPDVGYQASQSLISLGNGGIFGVGLGNSIEKNHLLPTPHTDFIFAIIGEELGFILGTVPVLTLFILIFFRGLKVAKECTDPFGVFLAVGISFNLILYAFVNVAVVTGIFPVTGLPMPMVSYGGSGMVINMALIGILLNISQARRSVGSTRGWSPSHYG</sequence>
<protein>
    <recommendedName>
        <fullName evidence="10">peptidoglycan glycosyltransferase</fullName>
        <ecNumber evidence="10">2.4.99.28</ecNumber>
    </recommendedName>
    <alternativeName>
        <fullName evidence="9">Peptidoglycan polymerase</fullName>
    </alternativeName>
</protein>
<dbReference type="PANTHER" id="PTHR30474:SF2">
    <property type="entry name" value="PEPTIDOGLYCAN GLYCOSYLTRANSFERASE FTSW-RELATED"/>
    <property type="match status" value="1"/>
</dbReference>
<organism evidence="13">
    <name type="scientific">marine metagenome</name>
    <dbReference type="NCBI Taxonomy" id="408172"/>
    <lineage>
        <taxon>unclassified sequences</taxon>
        <taxon>metagenomes</taxon>
        <taxon>ecological metagenomes</taxon>
    </lineage>
</organism>
<dbReference type="Pfam" id="PF01098">
    <property type="entry name" value="FTSW_RODA_SPOVE"/>
    <property type="match status" value="1"/>
</dbReference>
<evidence type="ECO:0000256" key="5">
    <source>
        <dbReference type="ARBA" id="ARBA00022960"/>
    </source>
</evidence>
<evidence type="ECO:0000256" key="9">
    <source>
        <dbReference type="ARBA" id="ARBA00032370"/>
    </source>
</evidence>
<keyword evidence="3" id="KW-0808">Transferase</keyword>
<comment type="subcellular location">
    <subcellularLocation>
        <location evidence="1">Membrane</location>
        <topology evidence="1">Multi-pass membrane protein</topology>
    </subcellularLocation>
</comment>
<comment type="catalytic activity">
    <reaction evidence="11">
        <text>[GlcNAc-(1-&gt;4)-Mur2Ac(oyl-L-Ala-gamma-D-Glu-L-Lys-D-Ala-D-Ala)](n)-di-trans,octa-cis-undecaprenyl diphosphate + beta-D-GlcNAc-(1-&gt;4)-Mur2Ac(oyl-L-Ala-gamma-D-Glu-L-Lys-D-Ala-D-Ala)-di-trans,octa-cis-undecaprenyl diphosphate = [GlcNAc-(1-&gt;4)-Mur2Ac(oyl-L-Ala-gamma-D-Glu-L-Lys-D-Ala-D-Ala)](n+1)-di-trans,octa-cis-undecaprenyl diphosphate + di-trans,octa-cis-undecaprenyl diphosphate + H(+)</text>
        <dbReference type="Rhea" id="RHEA:23708"/>
        <dbReference type="Rhea" id="RHEA-COMP:9602"/>
        <dbReference type="Rhea" id="RHEA-COMP:9603"/>
        <dbReference type="ChEBI" id="CHEBI:15378"/>
        <dbReference type="ChEBI" id="CHEBI:58405"/>
        <dbReference type="ChEBI" id="CHEBI:60033"/>
        <dbReference type="ChEBI" id="CHEBI:78435"/>
        <dbReference type="EC" id="2.4.99.28"/>
    </reaction>
</comment>